<feature type="non-terminal residue" evidence="3">
    <location>
        <position position="1"/>
    </location>
</feature>
<feature type="region of interest" description="Disordered" evidence="1">
    <location>
        <begin position="279"/>
        <end position="308"/>
    </location>
</feature>
<feature type="compositionally biased region" description="Polar residues" evidence="1">
    <location>
        <begin position="291"/>
        <end position="308"/>
    </location>
</feature>
<gene>
    <name evidence="3" type="ORF">RFI_39832</name>
</gene>
<evidence type="ECO:0008006" key="5">
    <source>
        <dbReference type="Google" id="ProtNLM"/>
    </source>
</evidence>
<keyword evidence="2" id="KW-0812">Transmembrane</keyword>
<dbReference type="SUPFAM" id="SSF48403">
    <property type="entry name" value="Ankyrin repeat"/>
    <property type="match status" value="1"/>
</dbReference>
<evidence type="ECO:0000313" key="4">
    <source>
        <dbReference type="Proteomes" id="UP000023152"/>
    </source>
</evidence>
<name>X6L887_RETFI</name>
<accession>X6L887</accession>
<dbReference type="Proteomes" id="UP000023152">
    <property type="component" value="Unassembled WGS sequence"/>
</dbReference>
<keyword evidence="2" id="KW-1133">Transmembrane helix</keyword>
<evidence type="ECO:0000313" key="3">
    <source>
        <dbReference type="EMBL" id="ETN97695.1"/>
    </source>
</evidence>
<dbReference type="InterPro" id="IPR036770">
    <property type="entry name" value="Ankyrin_rpt-contain_sf"/>
</dbReference>
<dbReference type="Gene3D" id="1.25.40.20">
    <property type="entry name" value="Ankyrin repeat-containing domain"/>
    <property type="match status" value="1"/>
</dbReference>
<organism evidence="3 4">
    <name type="scientific">Reticulomyxa filosa</name>
    <dbReference type="NCBI Taxonomy" id="46433"/>
    <lineage>
        <taxon>Eukaryota</taxon>
        <taxon>Sar</taxon>
        <taxon>Rhizaria</taxon>
        <taxon>Retaria</taxon>
        <taxon>Foraminifera</taxon>
        <taxon>Monothalamids</taxon>
        <taxon>Reticulomyxidae</taxon>
        <taxon>Reticulomyxa</taxon>
    </lineage>
</organism>
<sequence length="585" mass="67738">QFKLPKINEYQCIKIFCVFQAQPTCNDLRNPFCLEMHGAHHYLTQAVGMHYTKPPVDAVSLSNGKHMVNAVSNTFLSVAKDKFFVCFVLLLTPSHVEAQSKKVMKRNDVDKSNYTIALSKHHDGDPMTEFADGQESDHENSTQRLALDNLGSYQLTGKNVYVYVNIHTKKKKKKETASKRFSVSNRSFLGNQHLMLHPGHTLFSYFDKKLQLTTFSSSMFDRKMIIPLIIRYPFCFQNSHFIMYQKDLDGNNFMMRMAKCCNNVHGVYPFPNAFKKQEDKDSRWNAKGGSTDKNTNSPTLPENDESANSQRWEDYQFKMLSRHQLENPLSSKLSFPALDFNCAKTILSLVPFDVVERQLKEEVNDLGFNALMTAVVFQHDPLIIQLFVPKQTDANYWEMVEPNNSNSILHLALHNPISNGVSRLKLIRELMQDNTLFEDLLHLQNKVFVSLVYHSFQYYLSFIFLFLFLAKFGQTSLMYACFVQEHIELKVLEMLAPSKLKLIEKKEFYEQTDFDGNTLLHLAIKNPNPNCLSRLRVLQSLIPSESYENLLTRKNKVMSFIYLSIECSEIDFQYSKKKKKKKKNA</sequence>
<dbReference type="EMBL" id="ASPP01048905">
    <property type="protein sequence ID" value="ETN97695.1"/>
    <property type="molecule type" value="Genomic_DNA"/>
</dbReference>
<evidence type="ECO:0000256" key="1">
    <source>
        <dbReference type="SAM" id="MobiDB-lite"/>
    </source>
</evidence>
<evidence type="ECO:0000256" key="2">
    <source>
        <dbReference type="SAM" id="Phobius"/>
    </source>
</evidence>
<keyword evidence="2" id="KW-0472">Membrane</keyword>
<protein>
    <recommendedName>
        <fullName evidence="5">Ankyrin repeat-containing protein</fullName>
    </recommendedName>
</protein>
<dbReference type="AlphaFoldDB" id="X6L887"/>
<keyword evidence="4" id="KW-1185">Reference proteome</keyword>
<feature type="transmembrane region" description="Helical" evidence="2">
    <location>
        <begin position="451"/>
        <end position="470"/>
    </location>
</feature>
<reference evidence="3 4" key="1">
    <citation type="journal article" date="2013" name="Curr. Biol.">
        <title>The Genome of the Foraminiferan Reticulomyxa filosa.</title>
        <authorList>
            <person name="Glockner G."/>
            <person name="Hulsmann N."/>
            <person name="Schleicher M."/>
            <person name="Noegel A.A."/>
            <person name="Eichinger L."/>
            <person name="Gallinger C."/>
            <person name="Pawlowski J."/>
            <person name="Sierra R."/>
            <person name="Euteneuer U."/>
            <person name="Pillet L."/>
            <person name="Moustafa A."/>
            <person name="Platzer M."/>
            <person name="Groth M."/>
            <person name="Szafranski K."/>
            <person name="Schliwa M."/>
        </authorList>
    </citation>
    <scope>NUCLEOTIDE SEQUENCE [LARGE SCALE GENOMIC DNA]</scope>
</reference>
<comment type="caution">
    <text evidence="3">The sequence shown here is derived from an EMBL/GenBank/DDBJ whole genome shotgun (WGS) entry which is preliminary data.</text>
</comment>
<proteinExistence type="predicted"/>